<reference evidence="4" key="1">
    <citation type="submission" date="2015-07" db="EMBL/GenBank/DDBJ databases">
        <title>Fjat-14205 dsm 2895.</title>
        <authorList>
            <person name="Liu B."/>
            <person name="Wang J."/>
            <person name="Zhu Y."/>
            <person name="Liu G."/>
            <person name="Chen Q."/>
            <person name="Chen Z."/>
            <person name="Lan J."/>
            <person name="Che J."/>
            <person name="Ge C."/>
            <person name="Shi H."/>
            <person name="Pan Z."/>
            <person name="Liu X."/>
        </authorList>
    </citation>
    <scope>NUCLEOTIDE SEQUENCE [LARGE SCALE GENOMIC DNA]</scope>
    <source>
        <strain evidence="4">DSM 25560</strain>
    </source>
</reference>
<keyword evidence="1" id="KW-0812">Transmembrane</keyword>
<feature type="transmembrane region" description="Helical" evidence="1">
    <location>
        <begin position="37"/>
        <end position="55"/>
    </location>
</feature>
<dbReference type="Proteomes" id="UP000050668">
    <property type="component" value="Unassembled WGS sequence"/>
</dbReference>
<gene>
    <name evidence="3" type="ORF">AEA09_10775</name>
</gene>
<dbReference type="EMBL" id="LGRV01000003">
    <property type="protein sequence ID" value="KOS68981.1"/>
    <property type="molecule type" value="Genomic_DNA"/>
</dbReference>
<evidence type="ECO:0000256" key="1">
    <source>
        <dbReference type="SAM" id="Phobius"/>
    </source>
</evidence>
<evidence type="ECO:0000313" key="4">
    <source>
        <dbReference type="Proteomes" id="UP000050668"/>
    </source>
</evidence>
<sequence>MKKQLEKELEQREPYNRELKEQILKSKRKPNPWKCRAVLLSFVLILTCIGVFALTEDSPQNVALDSTTEVESFMTQTDDGYLYGNSLMKITKNGEQIVTELQMIADYYLTDGTYVQTKLTSGYYNVVGNEVIDDVQKIVVRNEPLTVVTADEMAGQIVKNSEVKVKKQIAKVFDKSDKKKDLRFLDGAIIRDEERSFKAADKLAFQRIFGQVEWQVGVKKEQLTEPDAQMTLLIDYDENQPEYLLNYYFWLENGKVEVIGDDGYGELTGENEEVLKAYLLTDKKETTDLSKGKPSPFLTITNPDELALLKELFKDAVKLIGIANIVDPQYRIQLENDLYFLWFNEDDTAAIMNANETHTIYTISSAEKIKEIIDQVN</sequence>
<proteinExistence type="predicted"/>
<dbReference type="InterPro" id="IPR058780">
    <property type="entry name" value="YhfM-like_dom"/>
</dbReference>
<comment type="caution">
    <text evidence="3">The sequence shown here is derived from an EMBL/GenBank/DDBJ whole genome shotgun (WGS) entry which is preliminary data.</text>
</comment>
<name>A0ABR5K2A4_9BACI</name>
<evidence type="ECO:0000313" key="3">
    <source>
        <dbReference type="EMBL" id="KOS68981.1"/>
    </source>
</evidence>
<keyword evidence="1" id="KW-0472">Membrane</keyword>
<organism evidence="3 4">
    <name type="scientific">Lysinibacillus contaminans</name>
    <dbReference type="NCBI Taxonomy" id="1293441"/>
    <lineage>
        <taxon>Bacteria</taxon>
        <taxon>Bacillati</taxon>
        <taxon>Bacillota</taxon>
        <taxon>Bacilli</taxon>
        <taxon>Bacillales</taxon>
        <taxon>Bacillaceae</taxon>
        <taxon>Lysinibacillus</taxon>
    </lineage>
</organism>
<evidence type="ECO:0000259" key="2">
    <source>
        <dbReference type="Pfam" id="PF26353"/>
    </source>
</evidence>
<feature type="domain" description="YhfM-like" evidence="2">
    <location>
        <begin position="292"/>
        <end position="374"/>
    </location>
</feature>
<dbReference type="Pfam" id="PF26353">
    <property type="entry name" value="YhfM"/>
    <property type="match status" value="1"/>
</dbReference>
<keyword evidence="1" id="KW-1133">Transmembrane helix</keyword>
<keyword evidence="4" id="KW-1185">Reference proteome</keyword>
<accession>A0ABR5K2A4</accession>
<protein>
    <recommendedName>
        <fullName evidence="2">YhfM-like domain-containing protein</fullName>
    </recommendedName>
</protein>
<dbReference type="RefSeq" id="WP_053583835.1">
    <property type="nucleotide sequence ID" value="NZ_LGRV01000003.1"/>
</dbReference>